<dbReference type="InterPro" id="IPR007167">
    <property type="entry name" value="Fe-transptr_FeoA-like"/>
</dbReference>
<evidence type="ECO:0000256" key="1">
    <source>
        <dbReference type="ARBA" id="ARBA00023004"/>
    </source>
</evidence>
<dbReference type="InterPro" id="IPR038157">
    <property type="entry name" value="FeoA_core_dom"/>
</dbReference>
<evidence type="ECO:0000313" key="3">
    <source>
        <dbReference type="EMBL" id="EPY00765.1"/>
    </source>
</evidence>
<dbReference type="eggNOG" id="ENOG5034581">
    <property type="taxonomic scope" value="Bacteria"/>
</dbReference>
<dbReference type="RefSeq" id="WP_021133160.1">
    <property type="nucleotide sequence ID" value="NZ_AQPH01000069.1"/>
</dbReference>
<evidence type="ECO:0000259" key="2">
    <source>
        <dbReference type="SMART" id="SM00899"/>
    </source>
</evidence>
<dbReference type="SUPFAM" id="SSF50037">
    <property type="entry name" value="C-terminal domain of transcriptional repressors"/>
    <property type="match status" value="1"/>
</dbReference>
<organism evidence="3 4">
    <name type="scientific">Magnetospirillum fulvum MGU-K5</name>
    <dbReference type="NCBI Taxonomy" id="1316936"/>
    <lineage>
        <taxon>Bacteria</taxon>
        <taxon>Pseudomonadati</taxon>
        <taxon>Pseudomonadota</taxon>
        <taxon>Alphaproteobacteria</taxon>
        <taxon>Rhodospirillales</taxon>
        <taxon>Rhodospirillaceae</taxon>
        <taxon>Magnetospirillum</taxon>
    </lineage>
</organism>
<dbReference type="InterPro" id="IPR008988">
    <property type="entry name" value="Transcriptional_repressor_C"/>
</dbReference>
<dbReference type="STRING" id="1316936.K678_14357"/>
<keyword evidence="1" id="KW-0408">Iron</keyword>
<proteinExistence type="predicted"/>
<comment type="caution">
    <text evidence="3">The sequence shown here is derived from an EMBL/GenBank/DDBJ whole genome shotgun (WGS) entry which is preliminary data.</text>
</comment>
<feature type="domain" description="Ferrous iron transporter FeoA-like" evidence="2">
    <location>
        <begin position="21"/>
        <end position="92"/>
    </location>
</feature>
<dbReference type="AlphaFoldDB" id="S9TQC9"/>
<dbReference type="SMART" id="SM00899">
    <property type="entry name" value="FeoA"/>
    <property type="match status" value="1"/>
</dbReference>
<dbReference type="Proteomes" id="UP000015350">
    <property type="component" value="Unassembled WGS sequence"/>
</dbReference>
<dbReference type="GO" id="GO:0046914">
    <property type="term" value="F:transition metal ion binding"/>
    <property type="evidence" value="ECO:0007669"/>
    <property type="project" value="InterPro"/>
</dbReference>
<sequence length="95" mass="9965">MTHLPPDLTPSRRTNQTVRAMPLARAQVGDMLRIVALRSGGKEIEELAAAGLTPGRLCAVLSLLPGGATLVGLDERRLAIGSNVAADIWVRLVAG</sequence>
<protein>
    <recommendedName>
        <fullName evidence="2">Ferrous iron transporter FeoA-like domain-containing protein</fullName>
    </recommendedName>
</protein>
<evidence type="ECO:0000313" key="4">
    <source>
        <dbReference type="Proteomes" id="UP000015350"/>
    </source>
</evidence>
<gene>
    <name evidence="3" type="ORF">K678_14357</name>
</gene>
<dbReference type="EMBL" id="AQPH01000069">
    <property type="protein sequence ID" value="EPY00765.1"/>
    <property type="molecule type" value="Genomic_DNA"/>
</dbReference>
<dbReference type="Pfam" id="PF04023">
    <property type="entry name" value="FeoA"/>
    <property type="match status" value="1"/>
</dbReference>
<name>S9TQC9_MAGFU</name>
<dbReference type="Gene3D" id="2.30.30.90">
    <property type="match status" value="1"/>
</dbReference>
<accession>S9TQC9</accession>
<dbReference type="OrthoDB" id="7358559at2"/>
<reference evidence="3 4" key="1">
    <citation type="submission" date="2013-04" db="EMBL/GenBank/DDBJ databases">
        <authorList>
            <person name="Kuznetsov B."/>
            <person name="Ivanovsky R."/>
        </authorList>
    </citation>
    <scope>NUCLEOTIDE SEQUENCE [LARGE SCALE GENOMIC DNA]</scope>
    <source>
        <strain evidence="3 4">MGU-K5</strain>
    </source>
</reference>